<sequence length="102" mass="11728">MTTGNDKIQFRGETEKQASQIVDQMRFGGINLGELARRGFREKLRETLSNEEKIQIHQQYRDGEISEDVARILIGDGIEEIERERAAFEEATEIDTHGVYQS</sequence>
<dbReference type="InterPro" id="IPR058378">
    <property type="entry name" value="DUF8065"/>
</dbReference>
<gene>
    <name evidence="1" type="ORF">NDI56_04705</name>
</gene>
<proteinExistence type="predicted"/>
<evidence type="ECO:0000313" key="1">
    <source>
        <dbReference type="EMBL" id="MDS0258710.1"/>
    </source>
</evidence>
<comment type="caution">
    <text evidence="1">The sequence shown here is derived from an EMBL/GenBank/DDBJ whole genome shotgun (WGS) entry which is preliminary data.</text>
</comment>
<evidence type="ECO:0000313" key="2">
    <source>
        <dbReference type="Proteomes" id="UP001259659"/>
    </source>
</evidence>
<keyword evidence="2" id="KW-1185">Reference proteome</keyword>
<reference evidence="1 2" key="1">
    <citation type="submission" date="2022-06" db="EMBL/GenBank/DDBJ databases">
        <title>Haloarcula sp. a new haloarchaeum isolate from saline soil.</title>
        <authorList>
            <person name="Strakova D."/>
            <person name="Galisteo C."/>
            <person name="Sanchez-Porro C."/>
            <person name="Ventosa A."/>
        </authorList>
    </citation>
    <scope>NUCLEOTIDE SEQUENCE [LARGE SCALE GENOMIC DNA]</scope>
    <source>
        <strain evidence="1 2">S1CR25-12</strain>
    </source>
</reference>
<accession>A0ABU2FAG5</accession>
<dbReference type="Proteomes" id="UP001259659">
    <property type="component" value="Unassembled WGS sequence"/>
</dbReference>
<organism evidence="1 2">
    <name type="scientific">Haloarcula saliterrae</name>
    <dbReference type="NCBI Taxonomy" id="2950534"/>
    <lineage>
        <taxon>Archaea</taxon>
        <taxon>Methanobacteriati</taxon>
        <taxon>Methanobacteriota</taxon>
        <taxon>Stenosarchaea group</taxon>
        <taxon>Halobacteria</taxon>
        <taxon>Halobacteriales</taxon>
        <taxon>Haloarculaceae</taxon>
        <taxon>Haloarcula</taxon>
    </lineage>
</organism>
<protein>
    <submittedName>
        <fullName evidence="1">Uncharacterized protein</fullName>
    </submittedName>
</protein>
<dbReference type="RefSeq" id="WP_310918272.1">
    <property type="nucleotide sequence ID" value="NZ_JAMQON010000001.1"/>
</dbReference>
<name>A0ABU2FAG5_9EURY</name>
<dbReference type="EMBL" id="JAMQON010000001">
    <property type="protein sequence ID" value="MDS0258710.1"/>
    <property type="molecule type" value="Genomic_DNA"/>
</dbReference>
<dbReference type="Pfam" id="PF26261">
    <property type="entry name" value="DUF8065"/>
    <property type="match status" value="1"/>
</dbReference>